<accession>A0ABR0WKX2</accession>
<organism evidence="1 2">
    <name type="scientific">Rehmannia glutinosa</name>
    <name type="common">Chinese foxglove</name>
    <dbReference type="NCBI Taxonomy" id="99300"/>
    <lineage>
        <taxon>Eukaryota</taxon>
        <taxon>Viridiplantae</taxon>
        <taxon>Streptophyta</taxon>
        <taxon>Embryophyta</taxon>
        <taxon>Tracheophyta</taxon>
        <taxon>Spermatophyta</taxon>
        <taxon>Magnoliopsida</taxon>
        <taxon>eudicotyledons</taxon>
        <taxon>Gunneridae</taxon>
        <taxon>Pentapetalae</taxon>
        <taxon>asterids</taxon>
        <taxon>lamiids</taxon>
        <taxon>Lamiales</taxon>
        <taxon>Orobanchaceae</taxon>
        <taxon>Rehmannieae</taxon>
        <taxon>Rehmannia</taxon>
    </lineage>
</organism>
<comment type="caution">
    <text evidence="1">The sequence shown here is derived from an EMBL/GenBank/DDBJ whole genome shotgun (WGS) entry which is preliminary data.</text>
</comment>
<keyword evidence="2" id="KW-1185">Reference proteome</keyword>
<protein>
    <recommendedName>
        <fullName evidence="3">Methyltransferase type 11 domain-containing protein</fullName>
    </recommendedName>
</protein>
<evidence type="ECO:0008006" key="3">
    <source>
        <dbReference type="Google" id="ProtNLM"/>
    </source>
</evidence>
<sequence>MNDHQCFKEERAAATSGLGPHPYPPASTFTSTPDLMVVETSTSPPAAAYSRHGSSTTDRMTTRFSARFDLLDSRFDALNTRVDHHFARVDARQSIDTRFFEHRVSVDYLTKPIDVFKEMSRILKPGGLAIIR</sequence>
<dbReference type="EMBL" id="JABTTQ020000010">
    <property type="protein sequence ID" value="KAK6147744.1"/>
    <property type="molecule type" value="Genomic_DNA"/>
</dbReference>
<proteinExistence type="predicted"/>
<evidence type="ECO:0000313" key="2">
    <source>
        <dbReference type="Proteomes" id="UP001318860"/>
    </source>
</evidence>
<dbReference type="Proteomes" id="UP001318860">
    <property type="component" value="Unassembled WGS sequence"/>
</dbReference>
<name>A0ABR0WKX2_REHGL</name>
<gene>
    <name evidence="1" type="ORF">DH2020_018656</name>
</gene>
<evidence type="ECO:0000313" key="1">
    <source>
        <dbReference type="EMBL" id="KAK6147744.1"/>
    </source>
</evidence>
<reference evidence="1 2" key="1">
    <citation type="journal article" date="2021" name="Comput. Struct. Biotechnol. J.">
        <title>De novo genome assembly of the potent medicinal plant Rehmannia glutinosa using nanopore technology.</title>
        <authorList>
            <person name="Ma L."/>
            <person name="Dong C."/>
            <person name="Song C."/>
            <person name="Wang X."/>
            <person name="Zheng X."/>
            <person name="Niu Y."/>
            <person name="Chen S."/>
            <person name="Feng W."/>
        </authorList>
    </citation>
    <scope>NUCLEOTIDE SEQUENCE [LARGE SCALE GENOMIC DNA]</scope>
    <source>
        <strain evidence="1">DH-2019</strain>
    </source>
</reference>